<protein>
    <submittedName>
        <fullName evidence="1">Uncharacterized protein</fullName>
    </submittedName>
</protein>
<name>A0A5B8HDV4_9GAMM</name>
<dbReference type="EMBL" id="CP042220">
    <property type="protein sequence ID" value="QDX28509.1"/>
    <property type="molecule type" value="Genomic_DNA"/>
</dbReference>
<dbReference type="Proteomes" id="UP000320591">
    <property type="component" value="Chromosome"/>
</dbReference>
<accession>A0A5B8HDV4</accession>
<organism evidence="1 2">
    <name type="scientific">Dickeya poaceiphila</name>
    <dbReference type="NCBI Taxonomy" id="568768"/>
    <lineage>
        <taxon>Bacteria</taxon>
        <taxon>Pseudomonadati</taxon>
        <taxon>Pseudomonadota</taxon>
        <taxon>Gammaproteobacteria</taxon>
        <taxon>Enterobacterales</taxon>
        <taxon>Pectobacteriaceae</taxon>
        <taxon>Dickeya</taxon>
    </lineage>
</organism>
<reference evidence="1 2" key="1">
    <citation type="journal article" date="2019" name="Environ. Microbiol.">
        <title>The phytopathogenic nature of Dickeya aquatica 174/2 and the dynamic early evolution of Dickeya pathogenicity.</title>
        <authorList>
            <person name="Duprey A."/>
            <person name="Taib N."/>
            <person name="Leonard S."/>
            <person name="Garin T."/>
            <person name="Flandrois J.P."/>
            <person name="Nasser W."/>
            <person name="Brochier-Armanet C."/>
            <person name="Reverchon S."/>
        </authorList>
    </citation>
    <scope>NUCLEOTIDE SEQUENCE [LARGE SCALE GENOMIC DNA]</scope>
    <source>
        <strain evidence="1 2">NCPPB 569</strain>
    </source>
</reference>
<dbReference type="KEGG" id="dic:Dpoa569_0000143"/>
<evidence type="ECO:0000313" key="2">
    <source>
        <dbReference type="Proteomes" id="UP000320591"/>
    </source>
</evidence>
<evidence type="ECO:0000313" key="1">
    <source>
        <dbReference type="EMBL" id="QDX28509.1"/>
    </source>
</evidence>
<dbReference type="RefSeq" id="WP_128569649.1">
    <property type="nucleotide sequence ID" value="NZ_CM001975.1"/>
</dbReference>
<dbReference type="AlphaFoldDB" id="A0A5B8HDV4"/>
<gene>
    <name evidence="1" type="ORF">Dpoa569_0000143</name>
</gene>
<keyword evidence="2" id="KW-1185">Reference proteome</keyword>
<sequence length="83" mass="9690">MTMGVKRSFVYQVRYLFFIKFPMCDYFNFNYYVLMQMCLGYHDAGVAGRFLALPRGSKIRGLDVRRLPEENRHITVAVKGDNG</sequence>
<proteinExistence type="predicted"/>